<dbReference type="InterPro" id="IPR040250">
    <property type="entry name" value="Nucleobindin"/>
</dbReference>
<proteinExistence type="predicted"/>
<dbReference type="STRING" id="1198029.A0A1U7LWU3"/>
<dbReference type="PANTHER" id="PTHR19237">
    <property type="entry name" value="NUCLEOBINDIN"/>
    <property type="match status" value="1"/>
</dbReference>
<dbReference type="PROSITE" id="PS50222">
    <property type="entry name" value="EF_HAND_2"/>
    <property type="match status" value="1"/>
</dbReference>
<gene>
    <name evidence="5" type="ORF">NEOLI_000802</name>
</gene>
<organism evidence="5 6">
    <name type="scientific">Neolecta irregularis (strain DAH-3)</name>
    <dbReference type="NCBI Taxonomy" id="1198029"/>
    <lineage>
        <taxon>Eukaryota</taxon>
        <taxon>Fungi</taxon>
        <taxon>Dikarya</taxon>
        <taxon>Ascomycota</taxon>
        <taxon>Taphrinomycotina</taxon>
        <taxon>Neolectales</taxon>
        <taxon>Neolectaceae</taxon>
        <taxon>Neolecta</taxon>
    </lineage>
</organism>
<name>A0A1U7LWU3_NEOID</name>
<dbReference type="OrthoDB" id="289247at2759"/>
<dbReference type="GO" id="GO:0005793">
    <property type="term" value="C:endoplasmic reticulum-Golgi intermediate compartment"/>
    <property type="evidence" value="ECO:0007669"/>
    <property type="project" value="TreeGrafter"/>
</dbReference>
<dbReference type="Gene3D" id="1.10.238.10">
    <property type="entry name" value="EF-hand"/>
    <property type="match status" value="1"/>
</dbReference>
<dbReference type="InterPro" id="IPR018247">
    <property type="entry name" value="EF_Hand_1_Ca_BS"/>
</dbReference>
<accession>A0A1U7LWU3</accession>
<comment type="caution">
    <text evidence="5">The sequence shown here is derived from an EMBL/GenBank/DDBJ whole genome shotgun (WGS) entry which is preliminary data.</text>
</comment>
<evidence type="ECO:0000256" key="2">
    <source>
        <dbReference type="ARBA" id="ARBA00022837"/>
    </source>
</evidence>
<evidence type="ECO:0000313" key="6">
    <source>
        <dbReference type="Proteomes" id="UP000186594"/>
    </source>
</evidence>
<dbReference type="OMA" id="WDSHEIR"/>
<dbReference type="Pfam" id="PF13202">
    <property type="entry name" value="EF-hand_5"/>
    <property type="match status" value="1"/>
</dbReference>
<feature type="chain" id="PRO_5013024704" evidence="3">
    <location>
        <begin position="22"/>
        <end position="148"/>
    </location>
</feature>
<reference evidence="5 6" key="1">
    <citation type="submission" date="2016-04" db="EMBL/GenBank/DDBJ databases">
        <title>Evolutionary innovation and constraint leading to complex multicellularity in the Ascomycota.</title>
        <authorList>
            <person name="Cisse O."/>
            <person name="Nguyen A."/>
            <person name="Hewitt D.A."/>
            <person name="Jedd G."/>
            <person name="Stajich J.E."/>
        </authorList>
    </citation>
    <scope>NUCLEOTIDE SEQUENCE [LARGE SCALE GENOMIC DNA]</scope>
    <source>
        <strain evidence="5 6">DAH-3</strain>
    </source>
</reference>
<dbReference type="PANTHER" id="PTHR19237:SF20">
    <property type="entry name" value="NUCLEOBINDIN 1"/>
    <property type="match status" value="1"/>
</dbReference>
<dbReference type="SUPFAM" id="SSF47473">
    <property type="entry name" value="EF-hand"/>
    <property type="match status" value="1"/>
</dbReference>
<evidence type="ECO:0000259" key="4">
    <source>
        <dbReference type="PROSITE" id="PS50222"/>
    </source>
</evidence>
<keyword evidence="6" id="KW-1185">Reference proteome</keyword>
<feature type="signal peptide" evidence="3">
    <location>
        <begin position="1"/>
        <end position="21"/>
    </location>
</feature>
<feature type="domain" description="EF-hand" evidence="4">
    <location>
        <begin position="75"/>
        <end position="110"/>
    </location>
</feature>
<evidence type="ECO:0000313" key="5">
    <source>
        <dbReference type="EMBL" id="OLL27089.1"/>
    </source>
</evidence>
<evidence type="ECO:0000256" key="3">
    <source>
        <dbReference type="SAM" id="SignalP"/>
    </source>
</evidence>
<sequence length="148" mass="17055">MCRSYHYTLTIFAALAALSAADWENMHMQDEHNIYAYDANSFFTLHDLNNDGVWDSHEIRALYGTDHDANIPEHISQSIEKTVLDAIDRNRDGVISLNEWLEYKKNGGSLPDPGITYNFGHHFDEETDKPFYPRCECLICYSLISIMC</sequence>
<dbReference type="AlphaFoldDB" id="A0A1U7LWU3"/>
<dbReference type="Proteomes" id="UP000186594">
    <property type="component" value="Unassembled WGS sequence"/>
</dbReference>
<dbReference type="EMBL" id="LXFE01000122">
    <property type="protein sequence ID" value="OLL27089.1"/>
    <property type="molecule type" value="Genomic_DNA"/>
</dbReference>
<dbReference type="GO" id="GO:0005509">
    <property type="term" value="F:calcium ion binding"/>
    <property type="evidence" value="ECO:0007669"/>
    <property type="project" value="InterPro"/>
</dbReference>
<dbReference type="InterPro" id="IPR011992">
    <property type="entry name" value="EF-hand-dom_pair"/>
</dbReference>
<evidence type="ECO:0000256" key="1">
    <source>
        <dbReference type="ARBA" id="ARBA00022729"/>
    </source>
</evidence>
<keyword evidence="1 3" id="KW-0732">Signal</keyword>
<dbReference type="PROSITE" id="PS00018">
    <property type="entry name" value="EF_HAND_1"/>
    <property type="match status" value="1"/>
</dbReference>
<protein>
    <submittedName>
        <fullName evidence="5">Putative calcium-binding protein</fullName>
    </submittedName>
</protein>
<dbReference type="InterPro" id="IPR002048">
    <property type="entry name" value="EF_hand_dom"/>
</dbReference>
<keyword evidence="2" id="KW-0106">Calcium</keyword>